<dbReference type="GO" id="GO:0051082">
    <property type="term" value="F:unfolded protein binding"/>
    <property type="evidence" value="ECO:0007669"/>
    <property type="project" value="TreeGrafter"/>
</dbReference>
<evidence type="ECO:0000256" key="1">
    <source>
        <dbReference type="ARBA" id="ARBA00023016"/>
    </source>
</evidence>
<dbReference type="AlphaFoldDB" id="A0A0P6AHR5"/>
<evidence type="ECO:0000313" key="5">
    <source>
        <dbReference type="Proteomes" id="UP000076858"/>
    </source>
</evidence>
<dbReference type="InterPro" id="IPR001436">
    <property type="entry name" value="Alpha-crystallin/sHSP_animal"/>
</dbReference>
<dbReference type="PANTHER" id="PTHR45640:SF13">
    <property type="entry name" value="HEAT SHOCK PROTEIN 22-RELATED"/>
    <property type="match status" value="1"/>
</dbReference>
<dbReference type="STRING" id="35525.A0A0P6AHR5"/>
<dbReference type="EMBL" id="LRGB01001581">
    <property type="protein sequence ID" value="KZS11316.1"/>
    <property type="molecule type" value="Genomic_DNA"/>
</dbReference>
<dbReference type="SUPFAM" id="SSF49764">
    <property type="entry name" value="HSP20-like chaperones"/>
    <property type="match status" value="1"/>
</dbReference>
<dbReference type="PROSITE" id="PS01031">
    <property type="entry name" value="SHSP"/>
    <property type="match status" value="1"/>
</dbReference>
<gene>
    <name evidence="4" type="ORF">APZ42_024085</name>
</gene>
<dbReference type="Proteomes" id="UP000076858">
    <property type="component" value="Unassembled WGS sequence"/>
</dbReference>
<proteinExistence type="inferred from homology"/>
<organism evidence="4 5">
    <name type="scientific">Daphnia magna</name>
    <dbReference type="NCBI Taxonomy" id="35525"/>
    <lineage>
        <taxon>Eukaryota</taxon>
        <taxon>Metazoa</taxon>
        <taxon>Ecdysozoa</taxon>
        <taxon>Arthropoda</taxon>
        <taxon>Crustacea</taxon>
        <taxon>Branchiopoda</taxon>
        <taxon>Diplostraca</taxon>
        <taxon>Cladocera</taxon>
        <taxon>Anomopoda</taxon>
        <taxon>Daphniidae</taxon>
        <taxon>Daphnia</taxon>
    </lineage>
</organism>
<dbReference type="GO" id="GO:0009408">
    <property type="term" value="P:response to heat"/>
    <property type="evidence" value="ECO:0007669"/>
    <property type="project" value="TreeGrafter"/>
</dbReference>
<comment type="similarity">
    <text evidence="2 3">Belongs to the small heat shock protein (HSP20) family.</text>
</comment>
<comment type="caution">
    <text evidence="4">The sequence shown here is derived from an EMBL/GenBank/DDBJ whole genome shotgun (WGS) entry which is preliminary data.</text>
</comment>
<reference evidence="4 5" key="1">
    <citation type="submission" date="2016-03" db="EMBL/GenBank/DDBJ databases">
        <title>EvidentialGene: Evidence-directed Construction of Genes on Genomes.</title>
        <authorList>
            <person name="Gilbert D.G."/>
            <person name="Choi J.-H."/>
            <person name="Mockaitis K."/>
            <person name="Colbourne J."/>
            <person name="Pfrender M."/>
        </authorList>
    </citation>
    <scope>NUCLEOTIDE SEQUENCE [LARGE SCALE GENOMIC DNA]</scope>
    <source>
        <strain evidence="4 5">Xinb3</strain>
        <tissue evidence="4">Complete organism</tissue>
    </source>
</reference>
<name>A0A0P6AHR5_9CRUS</name>
<evidence type="ECO:0000256" key="3">
    <source>
        <dbReference type="RuleBase" id="RU003616"/>
    </source>
</evidence>
<protein>
    <submittedName>
        <fullName evidence="4">Lethalessential for life protein</fullName>
    </submittedName>
</protein>
<dbReference type="InterPro" id="IPR002068">
    <property type="entry name" value="A-crystallin/Hsp20_dom"/>
</dbReference>
<evidence type="ECO:0000256" key="2">
    <source>
        <dbReference type="PROSITE-ProRule" id="PRU00285"/>
    </source>
</evidence>
<dbReference type="GO" id="GO:0042026">
    <property type="term" value="P:protein refolding"/>
    <property type="evidence" value="ECO:0007669"/>
    <property type="project" value="TreeGrafter"/>
</dbReference>
<sequence>MSLLPFTEFNTMMDPFQSYGPLQTFDPFFGRYNIAPRSMRQSMNRMNQELGRLLSSVKEDDKSFQVMVDVSQFQPNEITVKTTDKNIIVHGMHEERNDQFGTVSREFRRRITIPQGVNPESVTSTMSPEGILTVMAPKMMLEGSKERVIPITMAQQAGSNAKPTPAVQGQ</sequence>
<evidence type="ECO:0000313" key="4">
    <source>
        <dbReference type="EMBL" id="KZS11316.1"/>
    </source>
</evidence>
<accession>A0A0P6AHR5</accession>
<dbReference type="GO" id="GO:0005634">
    <property type="term" value="C:nucleus"/>
    <property type="evidence" value="ECO:0007669"/>
    <property type="project" value="TreeGrafter"/>
</dbReference>
<dbReference type="CDD" id="cd06526">
    <property type="entry name" value="metazoan_ACD"/>
    <property type="match status" value="1"/>
</dbReference>
<dbReference type="PANTHER" id="PTHR45640">
    <property type="entry name" value="HEAT SHOCK PROTEIN HSP-12.2-RELATED"/>
    <property type="match status" value="1"/>
</dbReference>
<keyword evidence="1" id="KW-0346">Stress response</keyword>
<keyword evidence="5" id="KW-1185">Reference proteome</keyword>
<dbReference type="InterPro" id="IPR008978">
    <property type="entry name" value="HSP20-like_chaperone"/>
</dbReference>
<dbReference type="GO" id="GO:0005737">
    <property type="term" value="C:cytoplasm"/>
    <property type="evidence" value="ECO:0007669"/>
    <property type="project" value="TreeGrafter"/>
</dbReference>
<dbReference type="OrthoDB" id="10058145at2759"/>
<dbReference type="Pfam" id="PF00011">
    <property type="entry name" value="HSP20"/>
    <property type="match status" value="1"/>
</dbReference>
<dbReference type="PRINTS" id="PR00299">
    <property type="entry name" value="ACRYSTALLIN"/>
</dbReference>
<dbReference type="Gene3D" id="2.60.40.790">
    <property type="match status" value="1"/>
</dbReference>